<proteinExistence type="predicted"/>
<feature type="non-terminal residue" evidence="1">
    <location>
        <position position="1"/>
    </location>
</feature>
<dbReference type="Proteomes" id="UP000269945">
    <property type="component" value="Unassembled WGS sequence"/>
</dbReference>
<organism evidence="1 2">
    <name type="scientific">Gulo gulo</name>
    <name type="common">Wolverine</name>
    <name type="synonym">Gluton</name>
    <dbReference type="NCBI Taxonomy" id="48420"/>
    <lineage>
        <taxon>Eukaryota</taxon>
        <taxon>Metazoa</taxon>
        <taxon>Chordata</taxon>
        <taxon>Craniata</taxon>
        <taxon>Vertebrata</taxon>
        <taxon>Euteleostomi</taxon>
        <taxon>Mammalia</taxon>
        <taxon>Eutheria</taxon>
        <taxon>Laurasiatheria</taxon>
        <taxon>Carnivora</taxon>
        <taxon>Caniformia</taxon>
        <taxon>Musteloidea</taxon>
        <taxon>Mustelidae</taxon>
        <taxon>Guloninae</taxon>
        <taxon>Gulo</taxon>
    </lineage>
</organism>
<name>A0A9X9LI89_GULGU</name>
<gene>
    <name evidence="1" type="ORF">BN2614_LOCUS3</name>
</gene>
<reference evidence="1 2" key="1">
    <citation type="submission" date="2018-10" db="EMBL/GenBank/DDBJ databases">
        <authorList>
            <person name="Ekblom R."/>
            <person name="Jareborg N."/>
        </authorList>
    </citation>
    <scope>NUCLEOTIDE SEQUENCE [LARGE SCALE GENOMIC DNA]</scope>
    <source>
        <tissue evidence="1">Muscle</tissue>
    </source>
</reference>
<dbReference type="AlphaFoldDB" id="A0A9X9LI89"/>
<evidence type="ECO:0000313" key="1">
    <source>
        <dbReference type="EMBL" id="VCW68838.1"/>
    </source>
</evidence>
<sequence length="63" mass="6744">NPTFHPSLPCSLSAFSAVSVELHTPSILQESPLQFPEDLLEASEVTLERGGRNSLLGLTSPQP</sequence>
<protein>
    <submittedName>
        <fullName evidence="1">Uncharacterized protein</fullName>
    </submittedName>
</protein>
<keyword evidence="2" id="KW-1185">Reference proteome</keyword>
<evidence type="ECO:0000313" key="2">
    <source>
        <dbReference type="Proteomes" id="UP000269945"/>
    </source>
</evidence>
<accession>A0A9X9LI89</accession>
<dbReference type="EMBL" id="CYRY02004336">
    <property type="protein sequence ID" value="VCW68838.1"/>
    <property type="molecule type" value="Genomic_DNA"/>
</dbReference>
<comment type="caution">
    <text evidence="1">The sequence shown here is derived from an EMBL/GenBank/DDBJ whole genome shotgun (WGS) entry which is preliminary data.</text>
</comment>